<organism evidence="1 2">
    <name type="scientific">Paenibacillus amylolyticus</name>
    <dbReference type="NCBI Taxonomy" id="1451"/>
    <lineage>
        <taxon>Bacteria</taxon>
        <taxon>Bacillati</taxon>
        <taxon>Bacillota</taxon>
        <taxon>Bacilli</taxon>
        <taxon>Bacillales</taxon>
        <taxon>Paenibacillaceae</taxon>
        <taxon>Paenibacillus</taxon>
    </lineage>
</organism>
<protein>
    <submittedName>
        <fullName evidence="1">Uncharacterized protein</fullName>
    </submittedName>
</protein>
<dbReference type="EMBL" id="JAVDTR010000021">
    <property type="protein sequence ID" value="MDR6726874.1"/>
    <property type="molecule type" value="Genomic_DNA"/>
</dbReference>
<proteinExistence type="predicted"/>
<dbReference type="Proteomes" id="UP001254832">
    <property type="component" value="Unassembled WGS sequence"/>
</dbReference>
<dbReference type="AlphaFoldDB" id="A0AAP5LTR2"/>
<accession>A0AAP5LTR2</accession>
<sequence>MRILKERLKTQSSKKQYRCFLEIVLEMTSRFPITVSESVQTILHNGYFRERFAEDEIYYHDIPEVWAKTYYWGHNNFWWKQGEERKRYKLPPLKPARKNKLERYMYIKVQGKGQNRFFASERTINELIKGELVGNSYKKLWEIHAINYNEALKKYYNHMGWEPYIEQQ</sequence>
<evidence type="ECO:0000313" key="1">
    <source>
        <dbReference type="EMBL" id="MDR6726874.1"/>
    </source>
</evidence>
<comment type="caution">
    <text evidence="1">The sequence shown here is derived from an EMBL/GenBank/DDBJ whole genome shotgun (WGS) entry which is preliminary data.</text>
</comment>
<evidence type="ECO:0000313" key="2">
    <source>
        <dbReference type="Proteomes" id="UP001254832"/>
    </source>
</evidence>
<name>A0AAP5LTR2_PAEAM</name>
<dbReference type="RefSeq" id="WP_310145428.1">
    <property type="nucleotide sequence ID" value="NZ_JAVDTR010000021.1"/>
</dbReference>
<reference evidence="1" key="1">
    <citation type="submission" date="2023-07" db="EMBL/GenBank/DDBJ databases">
        <title>Sorghum-associated microbial communities from plants grown in Nebraska, USA.</title>
        <authorList>
            <person name="Schachtman D."/>
        </authorList>
    </citation>
    <scope>NUCLEOTIDE SEQUENCE</scope>
    <source>
        <strain evidence="1">BE80</strain>
    </source>
</reference>
<gene>
    <name evidence="1" type="ORF">J2W91_005399</name>
</gene>